<feature type="compositionally biased region" description="Basic and acidic residues" evidence="2">
    <location>
        <begin position="1"/>
        <end position="17"/>
    </location>
</feature>
<sequence length="486" mass="54512">MSAPSRRGDAVVDEVSRRSKPLKQEPSSSETDRTLACPSDDEHRPWGTPTKEARRAEENEAKALCQRQEATLAYERQRARALQSAKEVHFAQGEIVRLTKKINELHTVIRGLREESASVREKLKKAERRFEEERGNVEEARRMISEQRKDLQSERQALKYKDAEISRLQSALQKLSMSGYGKSENVKEEQHAKRIVELEKKIVQLDVTLSRQPTTPARSSDRELELIVQELAREELKSRTHAEAAEKLAFDLRTQLDAKTAEVINLRSHFELLEKQTPMSRGRQTYTSRSGTSIEELDCNLQQSCEWAELLCERLSTAMSSGEFSARATPPSRRTTGTPMSAVSDNSEERIRELQTALNEQNSRRDSAEKLAAKASGEVSALRQALVTAERIASAAAAMAHTKGITGAYVAGTSPASDLMTPTASRLPSFGYTTVTTAATSGDPTDLIHELEKARHTAVKERKQREDAEETIRRWSKLEDSFTPSH</sequence>
<dbReference type="EMBL" id="KZ155838">
    <property type="protein sequence ID" value="OUS42671.1"/>
    <property type="molecule type" value="Genomic_DNA"/>
</dbReference>
<feature type="region of interest" description="Disordered" evidence="2">
    <location>
        <begin position="321"/>
        <end position="348"/>
    </location>
</feature>
<feature type="compositionally biased region" description="Polar residues" evidence="2">
    <location>
        <begin position="332"/>
        <end position="345"/>
    </location>
</feature>
<proteinExistence type="predicted"/>
<gene>
    <name evidence="3" type="ORF">BE221DRAFT_84898</name>
</gene>
<evidence type="ECO:0000256" key="1">
    <source>
        <dbReference type="SAM" id="Coils"/>
    </source>
</evidence>
<accession>A0A1Y5HZG8</accession>
<protein>
    <submittedName>
        <fullName evidence="3">Myosin heavy chain</fullName>
    </submittedName>
</protein>
<feature type="region of interest" description="Disordered" evidence="2">
    <location>
        <begin position="457"/>
        <end position="486"/>
    </location>
</feature>
<dbReference type="AlphaFoldDB" id="A0A1Y5HZG8"/>
<feature type="region of interest" description="Disordered" evidence="2">
    <location>
        <begin position="1"/>
        <end position="61"/>
    </location>
</feature>
<dbReference type="Proteomes" id="UP000195557">
    <property type="component" value="Unassembled WGS sequence"/>
</dbReference>
<feature type="compositionally biased region" description="Basic and acidic residues" evidence="2">
    <location>
        <begin position="457"/>
        <end position="480"/>
    </location>
</feature>
<reference evidence="3" key="1">
    <citation type="submission" date="2017-04" db="EMBL/GenBank/DDBJ databases">
        <title>Population genomics of picophytoplankton unveils novel chromosome hypervariability.</title>
        <authorList>
            <consortium name="DOE Joint Genome Institute"/>
            <person name="Blanc-Mathieu R."/>
            <person name="Krasovec M."/>
            <person name="Hebrard M."/>
            <person name="Yau S."/>
            <person name="Desgranges E."/>
            <person name="Martin J."/>
            <person name="Schackwitz W."/>
            <person name="Kuo A."/>
            <person name="Salin G."/>
            <person name="Donnadieu C."/>
            <person name="Desdevises Y."/>
            <person name="Sanchez-Ferandin S."/>
            <person name="Moreau H."/>
            <person name="Rivals E."/>
            <person name="Grigoriev I.V."/>
            <person name="Grimsley N."/>
            <person name="Eyre-Walker A."/>
            <person name="Piganeau G."/>
        </authorList>
    </citation>
    <scope>NUCLEOTIDE SEQUENCE [LARGE SCALE GENOMIC DNA]</scope>
    <source>
        <strain evidence="3">RCC 1115</strain>
    </source>
</reference>
<feature type="compositionally biased region" description="Basic and acidic residues" evidence="2">
    <location>
        <begin position="40"/>
        <end position="61"/>
    </location>
</feature>
<evidence type="ECO:0000313" key="3">
    <source>
        <dbReference type="EMBL" id="OUS42671.1"/>
    </source>
</evidence>
<keyword evidence="1" id="KW-0175">Coiled coil</keyword>
<name>A0A1Y5HZG8_OSTTA</name>
<feature type="coiled-coil region" evidence="1">
    <location>
        <begin position="95"/>
        <end position="157"/>
    </location>
</feature>
<organism evidence="3">
    <name type="scientific">Ostreococcus tauri</name>
    <name type="common">Marine green alga</name>
    <dbReference type="NCBI Taxonomy" id="70448"/>
    <lineage>
        <taxon>Eukaryota</taxon>
        <taxon>Viridiplantae</taxon>
        <taxon>Chlorophyta</taxon>
        <taxon>Mamiellophyceae</taxon>
        <taxon>Mamiellales</taxon>
        <taxon>Bathycoccaceae</taxon>
        <taxon>Ostreococcus</taxon>
    </lineage>
</organism>
<evidence type="ECO:0000256" key="2">
    <source>
        <dbReference type="SAM" id="MobiDB-lite"/>
    </source>
</evidence>